<organism evidence="2 3">
    <name type="scientific">Paracoccus aurantiacus</name>
    <dbReference type="NCBI Taxonomy" id="2599412"/>
    <lineage>
        <taxon>Bacteria</taxon>
        <taxon>Pseudomonadati</taxon>
        <taxon>Pseudomonadota</taxon>
        <taxon>Alphaproteobacteria</taxon>
        <taxon>Rhodobacterales</taxon>
        <taxon>Paracoccaceae</taxon>
        <taxon>Paracoccus</taxon>
    </lineage>
</organism>
<evidence type="ECO:0000313" key="2">
    <source>
        <dbReference type="EMBL" id="TXB68500.1"/>
    </source>
</evidence>
<feature type="compositionally biased region" description="Low complexity" evidence="1">
    <location>
        <begin position="171"/>
        <end position="188"/>
    </location>
</feature>
<dbReference type="OrthoDB" id="9809132at2"/>
<sequence>MKLRLALVLLPLALAACDEQSMKDFRMPWDKPLEAAPPPAPVDPMQTPLVDPAVSPRDVPIEVAGEQAAAATAESETLNTAAFTGRGNEPFWRVDVSGTTAKYSTPENQSGRNVTVRRLVYAGGVEYIGTLDGAPFSVKFSGADCVDSMSGEKFPMTAVLRVGTRSNMGCASPAAAPAEQTADATPPA</sequence>
<feature type="region of interest" description="Disordered" evidence="1">
    <location>
        <begin position="169"/>
        <end position="188"/>
    </location>
</feature>
<name>A0A5C6S3G0_9RHOB</name>
<comment type="caution">
    <text evidence="2">The sequence shown here is derived from an EMBL/GenBank/DDBJ whole genome shotgun (WGS) entry which is preliminary data.</text>
</comment>
<evidence type="ECO:0000313" key="3">
    <source>
        <dbReference type="Proteomes" id="UP000321562"/>
    </source>
</evidence>
<dbReference type="EMBL" id="VOPL01000004">
    <property type="protein sequence ID" value="TXB68500.1"/>
    <property type="molecule type" value="Genomic_DNA"/>
</dbReference>
<reference evidence="2 3" key="1">
    <citation type="submission" date="2019-08" db="EMBL/GenBank/DDBJ databases">
        <authorList>
            <person name="Ye J."/>
        </authorList>
    </citation>
    <scope>NUCLEOTIDE SEQUENCE [LARGE SCALE GENOMIC DNA]</scope>
    <source>
        <strain evidence="2 3">TK008</strain>
    </source>
</reference>
<keyword evidence="3" id="KW-1185">Reference proteome</keyword>
<accession>A0A5C6S3G0</accession>
<dbReference type="RefSeq" id="WP_147098345.1">
    <property type="nucleotide sequence ID" value="NZ_JBHUFH010000012.1"/>
</dbReference>
<dbReference type="AlphaFoldDB" id="A0A5C6S3G0"/>
<dbReference type="Proteomes" id="UP000321562">
    <property type="component" value="Unassembled WGS sequence"/>
</dbReference>
<gene>
    <name evidence="2" type="ORF">FQV27_10915</name>
</gene>
<evidence type="ECO:0000256" key="1">
    <source>
        <dbReference type="SAM" id="MobiDB-lite"/>
    </source>
</evidence>
<dbReference type="PROSITE" id="PS51257">
    <property type="entry name" value="PROKAR_LIPOPROTEIN"/>
    <property type="match status" value="1"/>
</dbReference>
<protein>
    <submittedName>
        <fullName evidence="2">Uncharacterized protein</fullName>
    </submittedName>
</protein>
<proteinExistence type="predicted"/>